<keyword evidence="5" id="KW-1185">Reference proteome</keyword>
<sequence length="233" mass="25803">MNVLQASSISARRVWRLQESKWRLRYECNSSRMKKPLEKFLAELSNDSEDDSTTDSSEKDSLNKRQGQATKKEKDGGDLDATIGGTTDLSEAEKEVIREELRKTEAEIITLRQVLAARQKHAVELKRKLGISPLSELTSDINQSIQHVKELPAYQKTSEVVADTAETVKNKWHDMRNSSLFKSFESKLGSAYTTAKMAASTSIDQISSLSRPSQGASSHTSPTSPSGDKSPLA</sequence>
<dbReference type="AlphaFoldDB" id="A0ABD6EIF8"/>
<proteinExistence type="inferred from homology"/>
<feature type="region of interest" description="Disordered" evidence="3">
    <location>
        <begin position="43"/>
        <end position="93"/>
    </location>
</feature>
<gene>
    <name evidence="4" type="ORF">AB6A40_006069</name>
</gene>
<comment type="caution">
    <text evidence="4">The sequence shown here is derived from an EMBL/GenBank/DDBJ whole genome shotgun (WGS) entry which is preliminary data.</text>
</comment>
<evidence type="ECO:0000313" key="4">
    <source>
        <dbReference type="EMBL" id="MFH4979360.1"/>
    </source>
</evidence>
<evidence type="ECO:0008006" key="6">
    <source>
        <dbReference type="Google" id="ProtNLM"/>
    </source>
</evidence>
<name>A0ABD6EIF8_9BILA</name>
<reference evidence="4 5" key="1">
    <citation type="submission" date="2024-08" db="EMBL/GenBank/DDBJ databases">
        <title>Gnathostoma spinigerum genome.</title>
        <authorList>
            <person name="Gonzalez-Bertolin B."/>
            <person name="Monzon S."/>
            <person name="Zaballos A."/>
            <person name="Jimenez P."/>
            <person name="Dekumyoy P."/>
            <person name="Varona S."/>
            <person name="Cuesta I."/>
            <person name="Sumanam S."/>
            <person name="Adisakwattana P."/>
            <person name="Gasser R.B."/>
            <person name="Hernandez-Gonzalez A."/>
            <person name="Young N.D."/>
            <person name="Perteguer M.J."/>
        </authorList>
    </citation>
    <scope>NUCLEOTIDE SEQUENCE [LARGE SCALE GENOMIC DNA]</scope>
    <source>
        <strain evidence="4">AL3</strain>
        <tissue evidence="4">Liver</tissue>
    </source>
</reference>
<dbReference type="PANTHER" id="PTHR19307">
    <property type="entry name" value="TUMOR PROTEIN D52"/>
    <property type="match status" value="1"/>
</dbReference>
<dbReference type="PANTHER" id="PTHR19307:SF14">
    <property type="entry name" value="TUMOR PROTEIN D52"/>
    <property type="match status" value="1"/>
</dbReference>
<organism evidence="4 5">
    <name type="scientific">Gnathostoma spinigerum</name>
    <dbReference type="NCBI Taxonomy" id="75299"/>
    <lineage>
        <taxon>Eukaryota</taxon>
        <taxon>Metazoa</taxon>
        <taxon>Ecdysozoa</taxon>
        <taxon>Nematoda</taxon>
        <taxon>Chromadorea</taxon>
        <taxon>Rhabditida</taxon>
        <taxon>Spirurina</taxon>
        <taxon>Gnathostomatomorpha</taxon>
        <taxon>Gnathostomatoidea</taxon>
        <taxon>Gnathostomatidae</taxon>
        <taxon>Gnathostoma</taxon>
    </lineage>
</organism>
<evidence type="ECO:0000256" key="2">
    <source>
        <dbReference type="ARBA" id="ARBA00023054"/>
    </source>
</evidence>
<protein>
    <recommendedName>
        <fullName evidence="6">Tumor protein D52</fullName>
    </recommendedName>
</protein>
<evidence type="ECO:0000313" key="5">
    <source>
        <dbReference type="Proteomes" id="UP001608902"/>
    </source>
</evidence>
<accession>A0ABD6EIF8</accession>
<comment type="similarity">
    <text evidence="1">Belongs to the TPD52 family.</text>
</comment>
<dbReference type="InterPro" id="IPR007327">
    <property type="entry name" value="TPD52"/>
</dbReference>
<evidence type="ECO:0000256" key="1">
    <source>
        <dbReference type="ARBA" id="ARBA00005702"/>
    </source>
</evidence>
<feature type="compositionally biased region" description="Polar residues" evidence="3">
    <location>
        <begin position="203"/>
        <end position="227"/>
    </location>
</feature>
<keyword evidence="2" id="KW-0175">Coiled coil</keyword>
<dbReference type="Proteomes" id="UP001608902">
    <property type="component" value="Unassembled WGS sequence"/>
</dbReference>
<evidence type="ECO:0000256" key="3">
    <source>
        <dbReference type="SAM" id="MobiDB-lite"/>
    </source>
</evidence>
<dbReference type="EMBL" id="JBGFUD010004103">
    <property type="protein sequence ID" value="MFH4979360.1"/>
    <property type="molecule type" value="Genomic_DNA"/>
</dbReference>
<dbReference type="Pfam" id="PF04201">
    <property type="entry name" value="TPD52"/>
    <property type="match status" value="1"/>
</dbReference>
<feature type="region of interest" description="Disordered" evidence="3">
    <location>
        <begin position="203"/>
        <end position="233"/>
    </location>
</feature>